<evidence type="ECO:0000256" key="6">
    <source>
        <dbReference type="SAM" id="MobiDB-lite"/>
    </source>
</evidence>
<sequence length="138" mass="15373">MPSTSSKTGKIHSFAAGRRKSSVASVRLMPAKEDWIINNKKFTDYFNMPGAKVRYEKPFEVTKTLGKYSVSVRANGGGQTGQLDAVVLGISRALVELKADYKTLLKQEGLLTRDPRTRQRRNVGMAGKSRRKKSSPKR</sequence>
<dbReference type="EMBL" id="LCCN01000009">
    <property type="protein sequence ID" value="KKS32166.1"/>
    <property type="molecule type" value="Genomic_DNA"/>
</dbReference>
<dbReference type="PANTHER" id="PTHR21569">
    <property type="entry name" value="RIBOSOMAL PROTEIN S9"/>
    <property type="match status" value="1"/>
</dbReference>
<dbReference type="Proteomes" id="UP000034160">
    <property type="component" value="Unassembled WGS sequence"/>
</dbReference>
<keyword evidence="3 4" id="KW-0687">Ribonucleoprotein</keyword>
<dbReference type="GO" id="GO:0003723">
    <property type="term" value="F:RNA binding"/>
    <property type="evidence" value="ECO:0007669"/>
    <property type="project" value="TreeGrafter"/>
</dbReference>
<dbReference type="GO" id="GO:0022627">
    <property type="term" value="C:cytosolic small ribosomal subunit"/>
    <property type="evidence" value="ECO:0007669"/>
    <property type="project" value="TreeGrafter"/>
</dbReference>
<evidence type="ECO:0000313" key="8">
    <source>
        <dbReference type="Proteomes" id="UP000034160"/>
    </source>
</evidence>
<feature type="region of interest" description="Disordered" evidence="6">
    <location>
        <begin position="108"/>
        <end position="138"/>
    </location>
</feature>
<evidence type="ECO:0000256" key="3">
    <source>
        <dbReference type="ARBA" id="ARBA00023274"/>
    </source>
</evidence>
<feature type="compositionally biased region" description="Basic and acidic residues" evidence="6">
    <location>
        <begin position="108"/>
        <end position="117"/>
    </location>
</feature>
<dbReference type="InterPro" id="IPR014721">
    <property type="entry name" value="Ribsml_uS5_D2-typ_fold_subgr"/>
</dbReference>
<dbReference type="InterPro" id="IPR000754">
    <property type="entry name" value="Ribosomal_uS9"/>
</dbReference>
<gene>
    <name evidence="7" type="ORF">UU93_C0009G0004</name>
</gene>
<dbReference type="Gene3D" id="3.30.230.10">
    <property type="match status" value="1"/>
</dbReference>
<dbReference type="PANTHER" id="PTHR21569:SF1">
    <property type="entry name" value="SMALL RIBOSOMAL SUBUNIT PROTEIN US9M"/>
    <property type="match status" value="1"/>
</dbReference>
<reference evidence="7 8" key="1">
    <citation type="journal article" date="2015" name="Nature">
        <title>rRNA introns, odd ribosomes, and small enigmatic genomes across a large radiation of phyla.</title>
        <authorList>
            <person name="Brown C.T."/>
            <person name="Hug L.A."/>
            <person name="Thomas B.C."/>
            <person name="Sharon I."/>
            <person name="Castelle C.J."/>
            <person name="Singh A."/>
            <person name="Wilkins M.J."/>
            <person name="Williams K.H."/>
            <person name="Banfield J.F."/>
        </authorList>
    </citation>
    <scope>NUCLEOTIDE SEQUENCE [LARGE SCALE GENOMIC DNA]</scope>
</reference>
<keyword evidence="2 4" id="KW-0689">Ribosomal protein</keyword>
<dbReference type="SUPFAM" id="SSF54211">
    <property type="entry name" value="Ribosomal protein S5 domain 2-like"/>
    <property type="match status" value="1"/>
</dbReference>
<dbReference type="NCBIfam" id="NF001099">
    <property type="entry name" value="PRK00132.1"/>
    <property type="match status" value="1"/>
</dbReference>
<dbReference type="STRING" id="1618356.UU93_C0009G0004"/>
<evidence type="ECO:0000256" key="2">
    <source>
        <dbReference type="ARBA" id="ARBA00022980"/>
    </source>
</evidence>
<evidence type="ECO:0000256" key="5">
    <source>
        <dbReference type="RuleBase" id="RU003816"/>
    </source>
</evidence>
<evidence type="ECO:0000256" key="1">
    <source>
        <dbReference type="ARBA" id="ARBA00005251"/>
    </source>
</evidence>
<comment type="caution">
    <text evidence="7">The sequence shown here is derived from an EMBL/GenBank/DDBJ whole genome shotgun (WGS) entry which is preliminary data.</text>
</comment>
<dbReference type="Pfam" id="PF00380">
    <property type="entry name" value="Ribosomal_S9"/>
    <property type="match status" value="1"/>
</dbReference>
<dbReference type="PROSITE" id="PS00360">
    <property type="entry name" value="RIBOSOMAL_S9"/>
    <property type="match status" value="1"/>
</dbReference>
<dbReference type="GO" id="GO:0006412">
    <property type="term" value="P:translation"/>
    <property type="evidence" value="ECO:0007669"/>
    <property type="project" value="InterPro"/>
</dbReference>
<organism evidence="7 8">
    <name type="scientific">Candidatus Amesbacteria bacterium GW2011_GWA2_42_12</name>
    <dbReference type="NCBI Taxonomy" id="1618356"/>
    <lineage>
        <taxon>Bacteria</taxon>
        <taxon>Candidatus Amesiibacteriota</taxon>
    </lineage>
</organism>
<dbReference type="InterPro" id="IPR023035">
    <property type="entry name" value="Ribosomal_uS9_bac/plastid"/>
</dbReference>
<dbReference type="GO" id="GO:0003735">
    <property type="term" value="F:structural constituent of ribosome"/>
    <property type="evidence" value="ECO:0007669"/>
    <property type="project" value="InterPro"/>
</dbReference>
<accession>A0A0G1ADG7</accession>
<protein>
    <recommendedName>
        <fullName evidence="5">30S ribosomal protein S9</fullName>
    </recommendedName>
</protein>
<dbReference type="InterPro" id="IPR020574">
    <property type="entry name" value="Ribosomal_uS9_CS"/>
</dbReference>
<dbReference type="AlphaFoldDB" id="A0A0G1ADG7"/>
<proteinExistence type="inferred from homology"/>
<name>A0A0G1ADG7_9BACT</name>
<evidence type="ECO:0000313" key="7">
    <source>
        <dbReference type="EMBL" id="KKS32166.1"/>
    </source>
</evidence>
<comment type="similarity">
    <text evidence="1 4">Belongs to the universal ribosomal protein uS9 family.</text>
</comment>
<feature type="compositionally biased region" description="Basic residues" evidence="6">
    <location>
        <begin position="128"/>
        <end position="138"/>
    </location>
</feature>
<evidence type="ECO:0000256" key="4">
    <source>
        <dbReference type="RuleBase" id="RU003815"/>
    </source>
</evidence>
<dbReference type="InterPro" id="IPR020568">
    <property type="entry name" value="Ribosomal_Su5_D2-typ_SF"/>
</dbReference>